<dbReference type="SUPFAM" id="SSF52540">
    <property type="entry name" value="P-loop containing nucleoside triphosphate hydrolases"/>
    <property type="match status" value="1"/>
</dbReference>
<dbReference type="SMART" id="SM00382">
    <property type="entry name" value="AAA"/>
    <property type="match status" value="1"/>
</dbReference>
<dbReference type="RefSeq" id="WP_189213405.1">
    <property type="nucleotide sequence ID" value="NZ_BMRB01000006.1"/>
</dbReference>
<comment type="caution">
    <text evidence="2">The sequence shown here is derived from an EMBL/GenBank/DDBJ whole genome shotgun (WGS) entry which is preliminary data.</text>
</comment>
<reference evidence="2" key="2">
    <citation type="submission" date="2020-09" db="EMBL/GenBank/DDBJ databases">
        <authorList>
            <person name="Sun Q."/>
            <person name="Ohkuma M."/>
        </authorList>
    </citation>
    <scope>NUCLEOTIDE SEQUENCE</scope>
    <source>
        <strain evidence="2">JCM 3276</strain>
    </source>
</reference>
<evidence type="ECO:0000313" key="2">
    <source>
        <dbReference type="EMBL" id="GGS52088.1"/>
    </source>
</evidence>
<proteinExistence type="predicted"/>
<dbReference type="InterPro" id="IPR027417">
    <property type="entry name" value="P-loop_NTPase"/>
</dbReference>
<evidence type="ECO:0000313" key="3">
    <source>
        <dbReference type="Proteomes" id="UP000660680"/>
    </source>
</evidence>
<dbReference type="EMBL" id="BMRB01000006">
    <property type="protein sequence ID" value="GGS52088.1"/>
    <property type="molecule type" value="Genomic_DNA"/>
</dbReference>
<evidence type="ECO:0000259" key="1">
    <source>
        <dbReference type="SMART" id="SM00382"/>
    </source>
</evidence>
<dbReference type="Proteomes" id="UP000660680">
    <property type="component" value="Unassembled WGS sequence"/>
</dbReference>
<organism evidence="2 3">
    <name type="scientific">Actinokineospora fastidiosa</name>
    <dbReference type="NCBI Taxonomy" id="1816"/>
    <lineage>
        <taxon>Bacteria</taxon>
        <taxon>Bacillati</taxon>
        <taxon>Actinomycetota</taxon>
        <taxon>Actinomycetes</taxon>
        <taxon>Pseudonocardiales</taxon>
        <taxon>Pseudonocardiaceae</taxon>
        <taxon>Actinokineospora</taxon>
    </lineage>
</organism>
<protein>
    <recommendedName>
        <fullName evidence="1">AAA+ ATPase domain-containing protein</fullName>
    </recommendedName>
</protein>
<accession>A0A918GPQ6</accession>
<keyword evidence="3" id="KW-1185">Reference proteome</keyword>
<feature type="domain" description="AAA+ ATPase" evidence="1">
    <location>
        <begin position="59"/>
        <end position="256"/>
    </location>
</feature>
<reference evidence="2" key="1">
    <citation type="journal article" date="2014" name="Int. J. Syst. Evol. Microbiol.">
        <title>Complete genome sequence of Corynebacterium casei LMG S-19264T (=DSM 44701T), isolated from a smear-ripened cheese.</title>
        <authorList>
            <consortium name="US DOE Joint Genome Institute (JGI-PGF)"/>
            <person name="Walter F."/>
            <person name="Albersmeier A."/>
            <person name="Kalinowski J."/>
            <person name="Ruckert C."/>
        </authorList>
    </citation>
    <scope>NUCLEOTIDE SEQUENCE</scope>
    <source>
        <strain evidence="2">JCM 3276</strain>
    </source>
</reference>
<gene>
    <name evidence="2" type="ORF">GCM10010171_53940</name>
</gene>
<dbReference type="AlphaFoldDB" id="A0A918GPQ6"/>
<sequence>MIRVPMNPFALPGVEFGLVKVLRPHEDHSQDDLYVDVCGSHAAYQAFRTGFDVAAVTARGGFLLVVGDSGCGKTAVVNRCVHHMLKTLDGVVERVVVENLDRLLPSPFDQVNQLSIQERIKTVCNELFHVLDSRGVLYNGELDGLDKAGREKGHLWALRRLPESLKPNTAVIVHLPTPGDLVDEITSYAYSATSPGVVFVTETSSLQREHLDHLRYRIPSDSAPPVIVSVQRITADEIRAFIADRLTRCAATGIFPSVDKSGLAYLADHSNSIRRVQELCFRAYQARLDTNTDYTEDDVVTDGDFAGALGP</sequence>
<name>A0A918GPQ6_9PSEU</name>
<dbReference type="InterPro" id="IPR003593">
    <property type="entry name" value="AAA+_ATPase"/>
</dbReference>